<dbReference type="InterPro" id="IPR004638">
    <property type="entry name" value="EmrB-like"/>
</dbReference>
<dbReference type="GO" id="GO:0022857">
    <property type="term" value="F:transmembrane transporter activity"/>
    <property type="evidence" value="ECO:0007669"/>
    <property type="project" value="InterPro"/>
</dbReference>
<comment type="caution">
    <text evidence="11">The sequence shown here is derived from an EMBL/GenBank/DDBJ whole genome shotgun (WGS) entry which is preliminary data.</text>
</comment>
<organism evidence="11 12">
    <name type="scientific">Streptomyces curacoi</name>
    <dbReference type="NCBI Taxonomy" id="146536"/>
    <lineage>
        <taxon>Bacteria</taxon>
        <taxon>Bacillati</taxon>
        <taxon>Actinomycetota</taxon>
        <taxon>Actinomycetes</taxon>
        <taxon>Kitasatosporales</taxon>
        <taxon>Streptomycetaceae</taxon>
        <taxon>Streptomyces</taxon>
    </lineage>
</organism>
<keyword evidence="7" id="KW-0046">Antibiotic resistance</keyword>
<sequence>MRASASPGPWTVLATLCTGFFLIMLDTTMVNAAVPVMLSHLGGGLRDALWVVNAYVLAMAVFLITAGRLGDRFGPKRVYLTGLLTFTVASGLCGMAGTTGQLIILRGLQGLGAALLIPQTSAFIAVLFPPERRGTAFGVWSGVIGLSAVAGPLAGGALIAAAGWEWIFLVNVPVGLVALALAAVIVPDHRPRIRHRWDLPGTLLVTSGLAAVSYGLLEHRHGASAGSTEPAALASLVAGVILLLTFVVQQRTNHREPLVPHALYGQRDFVRAAVIGAGVYFAVVGTALPLLFFLQRVLGNDPLAAAQVTAPSALMVGVVALVVGRLSNGRRAKPLLVIGLLTYAAGLALVSLCAEPGMNAWRLLPAMLVTDAGIGCTLAPVTKLALDSVGSSMLSSASGVLNTARQVGGVLGGVAVGALLQARKAAELRSGARTAAPELPPLLRGPFTDALARASGDSITSDALPAHLSPSQRDHISALADVVFQQAFVDAWRSTLLLPISVILLCCLVSRRLSTGGRTPVKPLRGRHARRPGRRATGIRRGVASTATDKSSPS</sequence>
<feature type="compositionally biased region" description="Polar residues" evidence="8">
    <location>
        <begin position="545"/>
        <end position="554"/>
    </location>
</feature>
<evidence type="ECO:0000256" key="6">
    <source>
        <dbReference type="ARBA" id="ARBA00023136"/>
    </source>
</evidence>
<dbReference type="PANTHER" id="PTHR42718">
    <property type="entry name" value="MAJOR FACILITATOR SUPERFAMILY MULTIDRUG TRANSPORTER MFSC"/>
    <property type="match status" value="1"/>
</dbReference>
<evidence type="ECO:0000256" key="5">
    <source>
        <dbReference type="ARBA" id="ARBA00022989"/>
    </source>
</evidence>
<dbReference type="Proteomes" id="UP000054024">
    <property type="component" value="Unassembled WGS sequence"/>
</dbReference>
<dbReference type="GO" id="GO:0005886">
    <property type="term" value="C:plasma membrane"/>
    <property type="evidence" value="ECO:0007669"/>
    <property type="project" value="UniProtKB-SubCell"/>
</dbReference>
<keyword evidence="12" id="KW-1185">Reference proteome</keyword>
<keyword evidence="3" id="KW-1003">Cell membrane</keyword>
<dbReference type="InterPro" id="IPR020846">
    <property type="entry name" value="MFS_dom"/>
</dbReference>
<dbReference type="STRING" id="146536.AQI70_13440"/>
<dbReference type="RefSeq" id="WP_062148129.1">
    <property type="nucleotide sequence ID" value="NZ_KQ947986.1"/>
</dbReference>
<evidence type="ECO:0000313" key="12">
    <source>
        <dbReference type="Proteomes" id="UP000054024"/>
    </source>
</evidence>
<dbReference type="NCBIfam" id="TIGR00711">
    <property type="entry name" value="efflux_EmrB"/>
    <property type="match status" value="1"/>
</dbReference>
<dbReference type="InterPro" id="IPR011701">
    <property type="entry name" value="MFS"/>
</dbReference>
<evidence type="ECO:0000259" key="10">
    <source>
        <dbReference type="PROSITE" id="PS50850"/>
    </source>
</evidence>
<dbReference type="CDD" id="cd17321">
    <property type="entry name" value="MFS_MMR_MDR_like"/>
    <property type="match status" value="1"/>
</dbReference>
<accession>A0A117PF92</accession>
<comment type="subcellular location">
    <subcellularLocation>
        <location evidence="1">Cell membrane</location>
        <topology evidence="1">Multi-pass membrane protein</topology>
    </subcellularLocation>
</comment>
<evidence type="ECO:0000256" key="2">
    <source>
        <dbReference type="ARBA" id="ARBA00022448"/>
    </source>
</evidence>
<dbReference type="InterPro" id="IPR036259">
    <property type="entry name" value="MFS_trans_sf"/>
</dbReference>
<evidence type="ECO:0000256" key="8">
    <source>
        <dbReference type="SAM" id="MobiDB-lite"/>
    </source>
</evidence>
<feature type="transmembrane region" description="Helical" evidence="9">
    <location>
        <begin position="335"/>
        <end position="358"/>
    </location>
</feature>
<feature type="transmembrane region" description="Helical" evidence="9">
    <location>
        <begin position="269"/>
        <end position="292"/>
    </location>
</feature>
<evidence type="ECO:0000256" key="1">
    <source>
        <dbReference type="ARBA" id="ARBA00004651"/>
    </source>
</evidence>
<keyword evidence="4 9" id="KW-0812">Transmembrane</keyword>
<feature type="transmembrane region" description="Helical" evidence="9">
    <location>
        <begin position="304"/>
        <end position="323"/>
    </location>
</feature>
<feature type="transmembrane region" description="Helical" evidence="9">
    <location>
        <begin position="199"/>
        <end position="217"/>
    </location>
</feature>
<dbReference type="PANTHER" id="PTHR42718:SF46">
    <property type="entry name" value="BLR6921 PROTEIN"/>
    <property type="match status" value="1"/>
</dbReference>
<feature type="transmembrane region" description="Helical" evidence="9">
    <location>
        <begin position="166"/>
        <end position="187"/>
    </location>
</feature>
<keyword evidence="6 9" id="KW-0472">Membrane</keyword>
<feature type="transmembrane region" description="Helical" evidence="9">
    <location>
        <begin position="139"/>
        <end position="160"/>
    </location>
</feature>
<dbReference type="OrthoDB" id="7375466at2"/>
<gene>
    <name evidence="11" type="ORF">AQI70_13440</name>
</gene>
<keyword evidence="2" id="KW-0813">Transport</keyword>
<dbReference type="Pfam" id="PF07690">
    <property type="entry name" value="MFS_1"/>
    <property type="match status" value="1"/>
</dbReference>
<evidence type="ECO:0000256" key="9">
    <source>
        <dbReference type="SAM" id="Phobius"/>
    </source>
</evidence>
<evidence type="ECO:0000256" key="7">
    <source>
        <dbReference type="ARBA" id="ARBA00023251"/>
    </source>
</evidence>
<dbReference type="GO" id="GO:0046677">
    <property type="term" value="P:response to antibiotic"/>
    <property type="evidence" value="ECO:0007669"/>
    <property type="project" value="UniProtKB-KW"/>
</dbReference>
<dbReference type="Gene3D" id="1.20.1720.10">
    <property type="entry name" value="Multidrug resistance protein D"/>
    <property type="match status" value="1"/>
</dbReference>
<feature type="transmembrane region" description="Helical" evidence="9">
    <location>
        <begin position="229"/>
        <end position="248"/>
    </location>
</feature>
<dbReference type="PROSITE" id="PS50850">
    <property type="entry name" value="MFS"/>
    <property type="match status" value="1"/>
</dbReference>
<reference evidence="11 12" key="1">
    <citation type="submission" date="2015-10" db="EMBL/GenBank/DDBJ databases">
        <title>Draft genome sequence of Streptomyces curacoi DSM 40107, type strain for the species Streptomyces curacoi.</title>
        <authorList>
            <person name="Ruckert C."/>
            <person name="Winkler A."/>
            <person name="Kalinowski J."/>
            <person name="Kampfer P."/>
            <person name="Glaeser S."/>
        </authorList>
    </citation>
    <scope>NUCLEOTIDE SEQUENCE [LARGE SCALE GENOMIC DNA]</scope>
    <source>
        <strain evidence="11 12">DSM 40107</strain>
    </source>
</reference>
<keyword evidence="5 9" id="KW-1133">Transmembrane helix</keyword>
<protein>
    <recommendedName>
        <fullName evidence="10">Major facilitator superfamily (MFS) profile domain-containing protein</fullName>
    </recommendedName>
</protein>
<evidence type="ECO:0000256" key="4">
    <source>
        <dbReference type="ARBA" id="ARBA00022692"/>
    </source>
</evidence>
<feature type="region of interest" description="Disordered" evidence="8">
    <location>
        <begin position="517"/>
        <end position="554"/>
    </location>
</feature>
<evidence type="ECO:0000256" key="3">
    <source>
        <dbReference type="ARBA" id="ARBA00022475"/>
    </source>
</evidence>
<feature type="transmembrane region" description="Helical" evidence="9">
    <location>
        <begin position="103"/>
        <end position="127"/>
    </location>
</feature>
<dbReference type="EMBL" id="LMWJ01000007">
    <property type="protein sequence ID" value="KUM78463.1"/>
    <property type="molecule type" value="Genomic_DNA"/>
</dbReference>
<dbReference type="AlphaFoldDB" id="A0A117PF92"/>
<feature type="transmembrane region" description="Helical" evidence="9">
    <location>
        <begin position="78"/>
        <end position="97"/>
    </location>
</feature>
<feature type="domain" description="Major facilitator superfamily (MFS) profile" evidence="10">
    <location>
        <begin position="12"/>
        <end position="473"/>
    </location>
</feature>
<proteinExistence type="predicted"/>
<feature type="transmembrane region" description="Helical" evidence="9">
    <location>
        <begin position="48"/>
        <end position="66"/>
    </location>
</feature>
<feature type="compositionally biased region" description="Basic residues" evidence="8">
    <location>
        <begin position="524"/>
        <end position="538"/>
    </location>
</feature>
<dbReference type="Gene3D" id="1.20.1250.20">
    <property type="entry name" value="MFS general substrate transporter like domains"/>
    <property type="match status" value="1"/>
</dbReference>
<name>A0A117PF92_9ACTN</name>
<dbReference type="SUPFAM" id="SSF103473">
    <property type="entry name" value="MFS general substrate transporter"/>
    <property type="match status" value="1"/>
</dbReference>
<evidence type="ECO:0000313" key="11">
    <source>
        <dbReference type="EMBL" id="KUM78463.1"/>
    </source>
</evidence>